<keyword evidence="1" id="KW-0472">Membrane</keyword>
<dbReference type="Proteomes" id="UP000070163">
    <property type="component" value="Unassembled WGS sequence"/>
</dbReference>
<organism evidence="2 3">
    <name type="scientific">candidate division MSBL1 archaeon SCGC-AAA259A05</name>
    <dbReference type="NCBI Taxonomy" id="1698259"/>
    <lineage>
        <taxon>Archaea</taxon>
        <taxon>Methanobacteriati</taxon>
        <taxon>Methanobacteriota</taxon>
        <taxon>candidate division MSBL1</taxon>
    </lineage>
</organism>
<comment type="caution">
    <text evidence="2">The sequence shown here is derived from an EMBL/GenBank/DDBJ whole genome shotgun (WGS) entry which is preliminary data.</text>
</comment>
<keyword evidence="1" id="KW-1133">Transmembrane helix</keyword>
<gene>
    <name evidence="2" type="ORF">AKJ57_00710</name>
</gene>
<feature type="transmembrane region" description="Helical" evidence="1">
    <location>
        <begin position="13"/>
        <end position="35"/>
    </location>
</feature>
<evidence type="ECO:0000256" key="1">
    <source>
        <dbReference type="SAM" id="Phobius"/>
    </source>
</evidence>
<keyword evidence="3" id="KW-1185">Reference proteome</keyword>
<dbReference type="EMBL" id="LHXJ01000005">
    <property type="protein sequence ID" value="KXA91571.1"/>
    <property type="molecule type" value="Genomic_DNA"/>
</dbReference>
<proteinExistence type="predicted"/>
<dbReference type="AlphaFoldDB" id="A0A133UBL5"/>
<keyword evidence="1" id="KW-0812">Transmembrane</keyword>
<sequence length="159" mass="17763">MEMMREDGKRGKISIWIAVLAVLAAIVGGVIIIGMTEEGNTSGSGNGNGPNTAPATLDILLWNDSNTRTVKFSVFVDENMIWKKDLTRKPRVTPSGLESFKIGLEKGKHTVKAMVQNGETKTERQKIEIRDENYWIAVSYTQENRIQFHESDDNPIVVQ</sequence>
<evidence type="ECO:0000313" key="2">
    <source>
        <dbReference type="EMBL" id="KXA91571.1"/>
    </source>
</evidence>
<protein>
    <submittedName>
        <fullName evidence="2">Uncharacterized protein</fullName>
    </submittedName>
</protein>
<name>A0A133UBL5_9EURY</name>
<reference evidence="2 3" key="1">
    <citation type="journal article" date="2016" name="Sci. Rep.">
        <title>Metabolic traits of an uncultured archaeal lineage -MSBL1- from brine pools of the Red Sea.</title>
        <authorList>
            <person name="Mwirichia R."/>
            <person name="Alam I."/>
            <person name="Rashid M."/>
            <person name="Vinu M."/>
            <person name="Ba-Alawi W."/>
            <person name="Anthony Kamau A."/>
            <person name="Kamanda Ngugi D."/>
            <person name="Goker M."/>
            <person name="Klenk H.P."/>
            <person name="Bajic V."/>
            <person name="Stingl U."/>
        </authorList>
    </citation>
    <scope>NUCLEOTIDE SEQUENCE [LARGE SCALE GENOMIC DNA]</scope>
    <source>
        <strain evidence="2">SCGC-AAA259A05</strain>
    </source>
</reference>
<accession>A0A133UBL5</accession>
<evidence type="ECO:0000313" key="3">
    <source>
        <dbReference type="Proteomes" id="UP000070163"/>
    </source>
</evidence>